<evidence type="ECO:0000313" key="2">
    <source>
        <dbReference type="EMBL" id="RZF20383.1"/>
    </source>
</evidence>
<gene>
    <name evidence="2" type="ORF">DAY19_14565</name>
</gene>
<accession>A0ABY0IBN9</accession>
<reference evidence="3" key="1">
    <citation type="journal article" date="2019" name="Int. J. Syst. Evol. Microbiol.">
        <title>Halobacteriovorax valvorus sp. nov., a novel prokaryotic predator isolated from coastal seawater of China.</title>
        <authorList>
            <person name="Chen M.-X."/>
        </authorList>
    </citation>
    <scope>NUCLEOTIDE SEQUENCE [LARGE SCALE GENOMIC DNA]</scope>
    <source>
        <strain evidence="3">BL9</strain>
    </source>
</reference>
<dbReference type="RefSeq" id="WP_115363804.1">
    <property type="nucleotide sequence ID" value="NZ_QDKL01000004.1"/>
</dbReference>
<proteinExistence type="predicted"/>
<keyword evidence="1" id="KW-0472">Membrane</keyword>
<evidence type="ECO:0000256" key="1">
    <source>
        <dbReference type="SAM" id="Phobius"/>
    </source>
</evidence>
<organism evidence="2 3">
    <name type="scientific">Halobacteriovorax vibrionivorans</name>
    <dbReference type="NCBI Taxonomy" id="2152716"/>
    <lineage>
        <taxon>Bacteria</taxon>
        <taxon>Pseudomonadati</taxon>
        <taxon>Bdellovibrionota</taxon>
        <taxon>Bacteriovoracia</taxon>
        <taxon>Bacteriovoracales</taxon>
        <taxon>Halobacteriovoraceae</taxon>
        <taxon>Halobacteriovorax</taxon>
    </lineage>
</organism>
<evidence type="ECO:0000313" key="3">
    <source>
        <dbReference type="Proteomes" id="UP000443582"/>
    </source>
</evidence>
<protein>
    <submittedName>
        <fullName evidence="2">Uncharacterized protein</fullName>
    </submittedName>
</protein>
<name>A0ABY0IBN9_9BACT</name>
<sequence length="177" mass="21536">MIFIPFIIFFALLFGYFFYKHYSQKLARNLALKKLSEKKPAWKEFLRDETKLFSQLSQQEQERLLDSILIFYSEKKWSTELSENECLKTSYYACLPIFKRKTNYYPNIKEINSMWSFQEWLSQNEKQFEIDFGKMALKELRGNFSYYSELFFESPNELQTDHPAVYDKLLKFYQVEV</sequence>
<dbReference type="PANTHER" id="PTHR30164:SF2">
    <property type="entry name" value="PROTEIN MTFA"/>
    <property type="match status" value="1"/>
</dbReference>
<dbReference type="InterPro" id="IPR010384">
    <property type="entry name" value="MtfA_fam"/>
</dbReference>
<dbReference type="Pfam" id="PF06167">
    <property type="entry name" value="Peptidase_M90"/>
    <property type="match status" value="1"/>
</dbReference>
<dbReference type="Proteomes" id="UP000443582">
    <property type="component" value="Unassembled WGS sequence"/>
</dbReference>
<keyword evidence="1" id="KW-0812">Transmembrane</keyword>
<dbReference type="InterPro" id="IPR042252">
    <property type="entry name" value="MtfA_N"/>
</dbReference>
<dbReference type="Gene3D" id="1.10.472.150">
    <property type="entry name" value="Glucose-regulated metallo-peptidase M90, N-terminal domain"/>
    <property type="match status" value="1"/>
</dbReference>
<comment type="caution">
    <text evidence="2">The sequence shown here is derived from an EMBL/GenBank/DDBJ whole genome shotgun (WGS) entry which is preliminary data.</text>
</comment>
<dbReference type="EMBL" id="QDKL01000004">
    <property type="protein sequence ID" value="RZF20383.1"/>
    <property type="molecule type" value="Genomic_DNA"/>
</dbReference>
<keyword evidence="3" id="KW-1185">Reference proteome</keyword>
<dbReference type="PANTHER" id="PTHR30164">
    <property type="entry name" value="MTFA PEPTIDASE"/>
    <property type="match status" value="1"/>
</dbReference>
<feature type="transmembrane region" description="Helical" evidence="1">
    <location>
        <begin position="6"/>
        <end position="22"/>
    </location>
</feature>
<keyword evidence="1" id="KW-1133">Transmembrane helix</keyword>